<organism evidence="2 3">
    <name type="scientific">Exophiala bonariae</name>
    <dbReference type="NCBI Taxonomy" id="1690606"/>
    <lineage>
        <taxon>Eukaryota</taxon>
        <taxon>Fungi</taxon>
        <taxon>Dikarya</taxon>
        <taxon>Ascomycota</taxon>
        <taxon>Pezizomycotina</taxon>
        <taxon>Eurotiomycetes</taxon>
        <taxon>Chaetothyriomycetidae</taxon>
        <taxon>Chaetothyriales</taxon>
        <taxon>Herpotrichiellaceae</taxon>
        <taxon>Exophiala</taxon>
    </lineage>
</organism>
<dbReference type="GeneID" id="89974143"/>
<proteinExistence type="predicted"/>
<feature type="region of interest" description="Disordered" evidence="1">
    <location>
        <begin position="1"/>
        <end position="26"/>
    </location>
</feature>
<evidence type="ECO:0000313" key="3">
    <source>
        <dbReference type="Proteomes" id="UP001358417"/>
    </source>
</evidence>
<keyword evidence="3" id="KW-1185">Reference proteome</keyword>
<feature type="compositionally biased region" description="Polar residues" evidence="1">
    <location>
        <begin position="175"/>
        <end position="203"/>
    </location>
</feature>
<sequence>MPGIPTSTNFHGSFTTHDAAGASANPGDTTVNGIVANANGIGTGPPARPPDTIVPITAPPVRPPTMWDDHDPLGPATTPLPIDGDYNLIFINGSPAVSAPPSQYHGLECTLYLRRHPENRRPYARTDPSIHVLYGRFTIKESSVVNADQNVLVDGNSRRVRFNMPRNSSSSSSSGDVSNQNDINNGNVDPYANTNGIHLNNNAIADDTDSSGSNSSVDTDQRTGKEGAFRATITSGVDSGDRVYFQWRSIDHEADELKIGPDRLGSLKGVSWNDELGCEIKGELQGLFVDGETVAFAAYSRGVGGLNRAPDWDHDTVVGFWGHLAELGLERLAGLE</sequence>
<dbReference type="RefSeq" id="XP_064703757.1">
    <property type="nucleotide sequence ID" value="XM_064849533.1"/>
</dbReference>
<dbReference type="Proteomes" id="UP001358417">
    <property type="component" value="Unassembled WGS sequence"/>
</dbReference>
<dbReference type="EMBL" id="JAVRRD010000022">
    <property type="protein sequence ID" value="KAK5048299.1"/>
    <property type="molecule type" value="Genomic_DNA"/>
</dbReference>
<comment type="caution">
    <text evidence="2">The sequence shown here is derived from an EMBL/GenBank/DDBJ whole genome shotgun (WGS) entry which is preliminary data.</text>
</comment>
<accession>A0AAV9N6F2</accession>
<dbReference type="AlphaFoldDB" id="A0AAV9N6F2"/>
<protein>
    <submittedName>
        <fullName evidence="2">Uncharacterized protein</fullName>
    </submittedName>
</protein>
<evidence type="ECO:0000313" key="2">
    <source>
        <dbReference type="EMBL" id="KAK5048299.1"/>
    </source>
</evidence>
<feature type="compositionally biased region" description="Basic and acidic residues" evidence="1">
    <location>
        <begin position="219"/>
        <end position="228"/>
    </location>
</feature>
<evidence type="ECO:0000256" key="1">
    <source>
        <dbReference type="SAM" id="MobiDB-lite"/>
    </source>
</evidence>
<reference evidence="2 3" key="1">
    <citation type="submission" date="2023-08" db="EMBL/GenBank/DDBJ databases">
        <title>Black Yeasts Isolated from many extreme environments.</title>
        <authorList>
            <person name="Coleine C."/>
            <person name="Stajich J.E."/>
            <person name="Selbmann L."/>
        </authorList>
    </citation>
    <scope>NUCLEOTIDE SEQUENCE [LARGE SCALE GENOMIC DNA]</scope>
    <source>
        <strain evidence="2 3">CCFEE 5792</strain>
    </source>
</reference>
<feature type="compositionally biased region" description="Polar residues" evidence="1">
    <location>
        <begin position="1"/>
        <end position="16"/>
    </location>
</feature>
<feature type="region of interest" description="Disordered" evidence="1">
    <location>
        <begin position="158"/>
        <end position="232"/>
    </location>
</feature>
<name>A0AAV9N6F2_9EURO</name>
<gene>
    <name evidence="2" type="ORF">LTR84_005969</name>
</gene>